<dbReference type="EMBL" id="FOYM01000029">
    <property type="protein sequence ID" value="SFR13830.1"/>
    <property type="molecule type" value="Genomic_DNA"/>
</dbReference>
<keyword evidence="3" id="KW-1185">Reference proteome</keyword>
<proteinExistence type="predicted"/>
<feature type="domain" description="Peptidase U32 collagenase" evidence="1">
    <location>
        <begin position="406"/>
        <end position="525"/>
    </location>
</feature>
<dbReference type="Proteomes" id="UP000199584">
    <property type="component" value="Unassembled WGS sequence"/>
</dbReference>
<sequence>MGPVEIEEKRGLSMIKPELLAPAGSREALVAAVQNGADAVYLGGRQFNARRGADNFDGAALAQAVEYAHVRGVKVYVTVNILLADTELREAVRFLHTVYNAGADAVIVQDLGLIRLARRVIPELELHASTQMTAHNVPGVLFLKDAGLRRVVLARELALDAVREIKERTGVQVETFVHGALCICYSGQCLMSSMIGGRSGNRGRCAQPCRLEYRLVDDRGVPVADSALVGEYLLSPRDLNLSRHIFELIEAGIDSFKIEGRMRRPEYVATVTRIYRSLIDRAAAGKDSTVSDEEAYELAQIFNRDFTTGYFFDVPGRQMMSCKRPNNRGTRLGRIRRYDRKTRRAQIELEAPLQVGDGIEVWVTRGGRVGAEVNELYVNGRKVESAPAGQVAALKLEGYIHPGDRVFKTHDVKLMEKAVQTFSSSRETRRIPLDFRVRARLGEPLLLEANDREGVTAGAYTKAAGEPAQKRALTAEFLAGQLDRLGNTPFVLGKLECDLDENVMLPVREINDVRRRVVEQIAAGRAGLRKPDPLPVAVIERKLAAVMNDGITEKVTGSSPLLAVAVSSAKAARAAVQSGAGLVYFGGDVYRRRGKITVSEVRRVRQVCREAGTEFYLATPRILHDRELEQYLSYLKTLLEVAPDGVLVAGYGMLPTLRQLTDLPVVTDFPLNVFNRQSAYFLKERGVRRVTLSPELTGEQIKHLAGDAAAATEVIVHGTLPLMVTRYCAVGSLLGGRGDGDGCTAPCRKGSFALLDRKGVVFPVETDSNCLMHIFNSRELCLLETLPYLARAGPAVLRIEARREDDAYVARVTETYRWVLDSIMSKTSNLPDLTTVVQELTARGPGYTRGHYYRGVLE</sequence>
<dbReference type="AlphaFoldDB" id="A0A1I6E7X1"/>
<protein>
    <submittedName>
        <fullName evidence="2">Putative protease</fullName>
    </submittedName>
</protein>
<keyword evidence="2" id="KW-0645">Protease</keyword>
<dbReference type="Pfam" id="PF01136">
    <property type="entry name" value="Peptidase_U32"/>
    <property type="match status" value="2"/>
</dbReference>
<dbReference type="PROSITE" id="PS01276">
    <property type="entry name" value="PEPTIDASE_U32"/>
    <property type="match status" value="1"/>
</dbReference>
<dbReference type="InterPro" id="IPR051454">
    <property type="entry name" value="RNA/ubiquinone_mod_enzymes"/>
</dbReference>
<dbReference type="STRING" id="39060.SAMN05660706_1295"/>
<organism evidence="2 3">
    <name type="scientific">Desulfoscipio geothermicus DSM 3669</name>
    <dbReference type="NCBI Taxonomy" id="1121426"/>
    <lineage>
        <taxon>Bacteria</taxon>
        <taxon>Bacillati</taxon>
        <taxon>Bacillota</taxon>
        <taxon>Clostridia</taxon>
        <taxon>Eubacteriales</taxon>
        <taxon>Desulfallaceae</taxon>
        <taxon>Desulfoscipio</taxon>
    </lineage>
</organism>
<dbReference type="GO" id="GO:0008233">
    <property type="term" value="F:peptidase activity"/>
    <property type="evidence" value="ECO:0007669"/>
    <property type="project" value="UniProtKB-KW"/>
</dbReference>
<evidence type="ECO:0000259" key="1">
    <source>
        <dbReference type="Pfam" id="PF12392"/>
    </source>
</evidence>
<dbReference type="InterPro" id="IPR020988">
    <property type="entry name" value="Pept_U32_collagenase"/>
</dbReference>
<keyword evidence="2" id="KW-0378">Hydrolase</keyword>
<dbReference type="PANTHER" id="PTHR30217:SF10">
    <property type="entry name" value="23S RRNA 5-HYDROXYCYTIDINE C2501 SYNTHASE"/>
    <property type="match status" value="1"/>
</dbReference>
<dbReference type="Pfam" id="PF12392">
    <property type="entry name" value="DUF3656"/>
    <property type="match status" value="1"/>
</dbReference>
<gene>
    <name evidence="2" type="ORF">SAMN05660706_1295</name>
</gene>
<name>A0A1I6E7X1_9FIRM</name>
<dbReference type="GO" id="GO:0006508">
    <property type="term" value="P:proteolysis"/>
    <property type="evidence" value="ECO:0007669"/>
    <property type="project" value="UniProtKB-KW"/>
</dbReference>
<evidence type="ECO:0000313" key="3">
    <source>
        <dbReference type="Proteomes" id="UP000199584"/>
    </source>
</evidence>
<dbReference type="PANTHER" id="PTHR30217">
    <property type="entry name" value="PEPTIDASE U32 FAMILY"/>
    <property type="match status" value="1"/>
</dbReference>
<dbReference type="InterPro" id="IPR001539">
    <property type="entry name" value="Peptidase_U32"/>
</dbReference>
<accession>A0A1I6E7X1</accession>
<reference evidence="3" key="1">
    <citation type="submission" date="2016-10" db="EMBL/GenBank/DDBJ databases">
        <authorList>
            <person name="Varghese N."/>
            <person name="Submissions S."/>
        </authorList>
    </citation>
    <scope>NUCLEOTIDE SEQUENCE [LARGE SCALE GENOMIC DNA]</scope>
    <source>
        <strain evidence="3">DSM 3669</strain>
    </source>
</reference>
<evidence type="ECO:0000313" key="2">
    <source>
        <dbReference type="EMBL" id="SFR13830.1"/>
    </source>
</evidence>